<dbReference type="STRING" id="44251.PDUR_04535"/>
<dbReference type="KEGG" id="pdu:PDUR_04535"/>
<dbReference type="eggNOG" id="ENOG5033HD8">
    <property type="taxonomic scope" value="Bacteria"/>
</dbReference>
<protein>
    <submittedName>
        <fullName evidence="1">Uncharacterized protein</fullName>
    </submittedName>
</protein>
<evidence type="ECO:0000313" key="2">
    <source>
        <dbReference type="Proteomes" id="UP000029409"/>
    </source>
</evidence>
<keyword evidence="2" id="KW-1185">Reference proteome</keyword>
<dbReference type="EMBL" id="CP009288">
    <property type="protein sequence ID" value="AIQ11339.1"/>
    <property type="molecule type" value="Genomic_DNA"/>
</dbReference>
<reference evidence="1 2" key="1">
    <citation type="submission" date="2014-08" db="EMBL/GenBank/DDBJ databases">
        <title>Comparative genomics of the Paenibacillus odorifer group.</title>
        <authorList>
            <person name="den Bakker H.C."/>
            <person name="Tsai Y.-C."/>
            <person name="Martin N."/>
            <person name="Korlach J."/>
            <person name="Wiedmann M."/>
        </authorList>
    </citation>
    <scope>NUCLEOTIDE SEQUENCE [LARGE SCALE GENOMIC DNA]</scope>
    <source>
        <strain evidence="1 2">DSM 1735</strain>
    </source>
</reference>
<dbReference type="RefSeq" id="WP_042205256.1">
    <property type="nucleotide sequence ID" value="NZ_CP009288.1"/>
</dbReference>
<sequence>MFYKTKLDLLDSLDLTVMKTIYADIQPYIKSYSFEDGITLEITHRAFCDKEANMEKNHYVRIDDSIFIILDLKEWSDYLELYLYQCKPDFASGASS</sequence>
<accession>A0A089IQM6</accession>
<dbReference type="AlphaFoldDB" id="A0A089IQM6"/>
<dbReference type="OrthoDB" id="1808294at2"/>
<name>A0A089IQM6_PAEDU</name>
<dbReference type="Proteomes" id="UP000029409">
    <property type="component" value="Chromosome"/>
</dbReference>
<organism evidence="1 2">
    <name type="scientific">Paenibacillus durus</name>
    <name type="common">Paenibacillus azotofixans</name>
    <dbReference type="NCBI Taxonomy" id="44251"/>
    <lineage>
        <taxon>Bacteria</taxon>
        <taxon>Bacillati</taxon>
        <taxon>Bacillota</taxon>
        <taxon>Bacilli</taxon>
        <taxon>Bacillales</taxon>
        <taxon>Paenibacillaceae</taxon>
        <taxon>Paenibacillus</taxon>
    </lineage>
</organism>
<evidence type="ECO:0000313" key="1">
    <source>
        <dbReference type="EMBL" id="AIQ11339.1"/>
    </source>
</evidence>
<proteinExistence type="predicted"/>
<gene>
    <name evidence="1" type="ORF">PDUR_04535</name>
</gene>